<evidence type="ECO:0000313" key="1">
    <source>
        <dbReference type="EMBL" id="ABB74763.1"/>
    </source>
</evidence>
<dbReference type="Proteomes" id="UP000002718">
    <property type="component" value="Chromosome"/>
</dbReference>
<gene>
    <name evidence="1" type="ordered locus">Nmul_A1460</name>
    <name evidence="2" type="ORF">SAMN05216403_12724</name>
</gene>
<dbReference type="Gene3D" id="2.160.20.10">
    <property type="entry name" value="Single-stranded right-handed beta-helix, Pectin lyase-like"/>
    <property type="match status" value="1"/>
</dbReference>
<organism evidence="1 3">
    <name type="scientific">Nitrosospira multiformis (strain ATCC 25196 / NCIMB 11849 / C 71)</name>
    <dbReference type="NCBI Taxonomy" id="323848"/>
    <lineage>
        <taxon>Bacteria</taxon>
        <taxon>Pseudomonadati</taxon>
        <taxon>Pseudomonadota</taxon>
        <taxon>Betaproteobacteria</taxon>
        <taxon>Nitrosomonadales</taxon>
        <taxon>Nitrosomonadaceae</taxon>
        <taxon>Nitrosospira</taxon>
    </lineage>
</organism>
<reference evidence="2 4" key="4">
    <citation type="submission" date="2016-10" db="EMBL/GenBank/DDBJ databases">
        <authorList>
            <person name="de Groot N.N."/>
        </authorList>
    </citation>
    <scope>NUCLEOTIDE SEQUENCE [LARGE SCALE GENOMIC DNA]</scope>
    <source>
        <strain evidence="2 4">Nl13</strain>
    </source>
</reference>
<dbReference type="Proteomes" id="UP000236751">
    <property type="component" value="Unassembled WGS sequence"/>
</dbReference>
<evidence type="ECO:0000313" key="2">
    <source>
        <dbReference type="EMBL" id="SEG07519.1"/>
    </source>
</evidence>
<dbReference type="STRING" id="323848.Nmul_A1460"/>
<dbReference type="InterPro" id="IPR012334">
    <property type="entry name" value="Pectin_lyas_fold"/>
</dbReference>
<dbReference type="InterPro" id="IPR006626">
    <property type="entry name" value="PbH1"/>
</dbReference>
<dbReference type="EMBL" id="FNVK01000027">
    <property type="protein sequence ID" value="SEG07519.1"/>
    <property type="molecule type" value="Genomic_DNA"/>
</dbReference>
<dbReference type="RefSeq" id="WP_011380796.1">
    <property type="nucleotide sequence ID" value="NC_007614.1"/>
</dbReference>
<evidence type="ECO:0000313" key="3">
    <source>
        <dbReference type="Proteomes" id="UP000002718"/>
    </source>
</evidence>
<reference evidence="1" key="1">
    <citation type="submission" date="2005-08" db="EMBL/GenBank/DDBJ databases">
        <title>Complete sequence of Chromosome 1 of Nitrosospira multiformis ATCC 25196.</title>
        <authorList>
            <consortium name="US DOE Joint Genome Institute"/>
            <person name="Copeland A."/>
            <person name="Lucas S."/>
            <person name="Lapidus A."/>
            <person name="Barry K."/>
            <person name="Detter J.C."/>
            <person name="Glavina T."/>
            <person name="Hammon N."/>
            <person name="Israni S."/>
            <person name="Pitluck S."/>
            <person name="Chain P."/>
            <person name="Malfatti S."/>
            <person name="Shin M."/>
            <person name="Vergez L."/>
            <person name="Schmutz J."/>
            <person name="Larimer F."/>
            <person name="Land M."/>
            <person name="Hauser L."/>
            <person name="Kyrpides N."/>
            <person name="Lykidis A."/>
            <person name="Richardson P."/>
        </authorList>
    </citation>
    <scope>NUCLEOTIDE SEQUENCE</scope>
    <source>
        <strain evidence="1">ATCC 25196</strain>
    </source>
</reference>
<dbReference type="OrthoDB" id="8566458at2"/>
<dbReference type="InterPro" id="IPR011050">
    <property type="entry name" value="Pectin_lyase_fold/virulence"/>
</dbReference>
<dbReference type="KEGG" id="nmu:Nmul_A1460"/>
<reference evidence="3" key="2">
    <citation type="submission" date="2005-08" db="EMBL/GenBank/DDBJ databases">
        <title>Complete sequence of chromosome 1 of Nitrosospira multiformis ATCC 25196.</title>
        <authorList>
            <person name="Copeland A."/>
            <person name="Lucas S."/>
            <person name="Lapidus A."/>
            <person name="Barry K."/>
            <person name="Detter J.C."/>
            <person name="Glavina T."/>
            <person name="Hammon N."/>
            <person name="Israni S."/>
            <person name="Pitluck S."/>
            <person name="Chain P."/>
            <person name="Malfatti S."/>
            <person name="Shin M."/>
            <person name="Vergez L."/>
            <person name="Schmutz J."/>
            <person name="Larimer F."/>
            <person name="Land M."/>
            <person name="Hauser L."/>
            <person name="Kyrpides N."/>
            <person name="Lykidis A."/>
            <person name="Richardson P."/>
        </authorList>
    </citation>
    <scope>NUCLEOTIDE SEQUENCE [LARGE SCALE GENOMIC DNA]</scope>
    <source>
        <strain evidence="3">ATCC 25196 / NCIMB 11849 / C 71</strain>
    </source>
</reference>
<dbReference type="eggNOG" id="ENOG50315UA">
    <property type="taxonomic scope" value="Bacteria"/>
</dbReference>
<proteinExistence type="predicted"/>
<dbReference type="SUPFAM" id="SSF51126">
    <property type="entry name" value="Pectin lyase-like"/>
    <property type="match status" value="2"/>
</dbReference>
<reference evidence="1 3" key="3">
    <citation type="journal article" date="2008" name="Appl. Environ. Microbiol.">
        <title>Complete genome sequence of Nitrosospira multiformis, an ammonia-oxidizing bacterium from the soil environment.</title>
        <authorList>
            <person name="Norton J.M."/>
            <person name="Klotz M.G."/>
            <person name="Stein L.Y."/>
            <person name="Arp D.J."/>
            <person name="Bottomley P.J."/>
            <person name="Chain P.S."/>
            <person name="Hauser L.J."/>
            <person name="Land M.L."/>
            <person name="Larimer F.W."/>
            <person name="Shin M.W."/>
            <person name="Starkenburg S.R."/>
        </authorList>
    </citation>
    <scope>NUCLEOTIDE SEQUENCE [LARGE SCALE GENOMIC DNA]</scope>
    <source>
        <strain evidence="1">ATCC 25196</strain>
        <strain evidence="3">ATCC 25196 / NCIMB 11849 / C 71</strain>
    </source>
</reference>
<dbReference type="AlphaFoldDB" id="Q2Y908"/>
<evidence type="ECO:0008006" key="5">
    <source>
        <dbReference type="Google" id="ProtNLM"/>
    </source>
</evidence>
<dbReference type="EMBL" id="CP000103">
    <property type="protein sequence ID" value="ABB74763.1"/>
    <property type="molecule type" value="Genomic_DNA"/>
</dbReference>
<keyword evidence="3" id="KW-1185">Reference proteome</keyword>
<protein>
    <recommendedName>
        <fullName evidence="5">Parallel beta helix pectate lyase-like protein</fullName>
    </recommendedName>
</protein>
<dbReference type="HOGENOM" id="CLU_520569_0_0_4"/>
<accession>Q2Y908</accession>
<dbReference type="SMART" id="SM00710">
    <property type="entry name" value="PbH1"/>
    <property type="match status" value="8"/>
</dbReference>
<name>Q2Y908_NITMU</name>
<evidence type="ECO:0000313" key="4">
    <source>
        <dbReference type="Proteomes" id="UP000236751"/>
    </source>
</evidence>
<sequence>MAEWFIRPDTSHSGTRNGQSYDFAWGGWSEIVWGTSGVNTGDTLYICGAHTYTSVIALGNVTGVTIRGNHSSESGSLSFRGNNIYFNVNRSSITVEALTITSQNRCIVPSGTPQTGLVIKNCTFYGSSFPCIEFFSINTWSWINTTIDGNTFNGGVGGGAGAAISWWPQSGINTYIENLKITNNTFTGCSAQQGVIVLLASTNALGTELNPSNVHIYDLDIHRNTFTNCGGAAIKAYVPKTGRNKGVKIYGNKINNQTRVGDLGGGIVVGGFIQTDTSDFGQNVIENNIADGLQGTTGFANIMYGSYIIRHNSAKNISSVIYDGCGLLFDHGADGCLAYGNYLENLVGPANFTAGAGIGIIYEATNITCYGNVIKNCHMGVFYGNQTPGRVSNIFNNTFINCDLAAIYGNPTTFPADSNFCKNNIFTAKDLGAFDIRYDSGAWNRESNNVFFGFKSGTQALNASSLNVNPGLDPNYRPHSSKVKRAGAYLGGKDYYGKQFYNTPNIGAVEDVTNTPRYTLRYR</sequence>